<gene>
    <name evidence="11" type="ORF">ET33_01525</name>
</gene>
<dbReference type="GO" id="GO:0016887">
    <property type="term" value="F:ATP hydrolysis activity"/>
    <property type="evidence" value="ECO:0007669"/>
    <property type="project" value="InterPro"/>
</dbReference>
<dbReference type="PANTHER" id="PTHR10803">
    <property type="entry name" value="ARSENICAL PUMP-DRIVING ATPASE ARSENITE-TRANSLOCATING ATPASE"/>
    <property type="match status" value="1"/>
</dbReference>
<evidence type="ECO:0000256" key="7">
    <source>
        <dbReference type="ARBA" id="ARBA00059736"/>
    </source>
</evidence>
<dbReference type="InterPro" id="IPR008978">
    <property type="entry name" value="HSP20-like_chaperone"/>
</dbReference>
<organism evidence="11 12">
    <name type="scientific">Paenibacillus tyrfis</name>
    <dbReference type="NCBI Taxonomy" id="1501230"/>
    <lineage>
        <taxon>Bacteria</taxon>
        <taxon>Bacillati</taxon>
        <taxon>Bacillota</taxon>
        <taxon>Bacilli</taxon>
        <taxon>Bacillales</taxon>
        <taxon>Paenibacillaceae</taxon>
        <taxon>Paenibacillus</taxon>
    </lineage>
</organism>
<dbReference type="InterPro" id="IPR040612">
    <property type="entry name" value="ArsA_HSP20-like"/>
</dbReference>
<evidence type="ECO:0000256" key="4">
    <source>
        <dbReference type="ARBA" id="ARBA00022849"/>
    </source>
</evidence>
<keyword evidence="5" id="KW-1278">Translocase</keyword>
<comment type="similarity">
    <text evidence="1">Belongs to the arsA ATPase family.</text>
</comment>
<proteinExistence type="inferred from homology"/>
<dbReference type="GO" id="GO:0005524">
    <property type="term" value="F:ATP binding"/>
    <property type="evidence" value="ECO:0007669"/>
    <property type="project" value="UniProtKB-KW"/>
</dbReference>
<dbReference type="SUPFAM" id="SSF52540">
    <property type="entry name" value="P-loop containing nucleoside triphosphate hydrolases"/>
    <property type="match status" value="1"/>
</dbReference>
<dbReference type="EMBL" id="JNVM01000010">
    <property type="protein sequence ID" value="KEQ25429.1"/>
    <property type="molecule type" value="Genomic_DNA"/>
</dbReference>
<dbReference type="EC" id="7.3.2.7" evidence="8"/>
<dbReference type="Pfam" id="PF02374">
    <property type="entry name" value="ArsA_ATPase"/>
    <property type="match status" value="1"/>
</dbReference>
<keyword evidence="12" id="KW-1185">Reference proteome</keyword>
<name>A0A081P406_9BACL</name>
<accession>A0A081P406</accession>
<dbReference type="RefSeq" id="WP_036681485.1">
    <property type="nucleotide sequence ID" value="NZ_JNVM01000010.1"/>
</dbReference>
<dbReference type="CDD" id="cd02035">
    <property type="entry name" value="ArsA"/>
    <property type="match status" value="1"/>
</dbReference>
<dbReference type="Proteomes" id="UP000028123">
    <property type="component" value="Unassembled WGS sequence"/>
</dbReference>
<comment type="caution">
    <text evidence="11">The sequence shown here is derived from an EMBL/GenBank/DDBJ whole genome shotgun (WGS) entry which is preliminary data.</text>
</comment>
<feature type="domain" description="ArsA/GET3 Anion-transporting ATPase-like" evidence="9">
    <location>
        <begin position="1"/>
        <end position="300"/>
    </location>
</feature>
<dbReference type="InterPro" id="IPR016300">
    <property type="entry name" value="ATPase_ArsA/GET3"/>
</dbReference>
<dbReference type="Gene3D" id="2.60.40.790">
    <property type="match status" value="1"/>
</dbReference>
<evidence type="ECO:0000256" key="2">
    <source>
        <dbReference type="ARBA" id="ARBA00022741"/>
    </source>
</evidence>
<dbReference type="OrthoDB" id="9780677at2"/>
<dbReference type="eggNOG" id="COG0003">
    <property type="taxonomic scope" value="Bacteria"/>
</dbReference>
<evidence type="ECO:0000256" key="1">
    <source>
        <dbReference type="ARBA" id="ARBA00011040"/>
    </source>
</evidence>
<dbReference type="SUPFAM" id="SSF49764">
    <property type="entry name" value="HSP20-like chaperones"/>
    <property type="match status" value="1"/>
</dbReference>
<comment type="catalytic activity">
    <reaction evidence="6">
        <text>arsenite(in) + ATP + H2O = arsenite(out) + ADP + phosphate + H(+)</text>
        <dbReference type="Rhea" id="RHEA:11348"/>
        <dbReference type="ChEBI" id="CHEBI:15377"/>
        <dbReference type="ChEBI" id="CHEBI:15378"/>
        <dbReference type="ChEBI" id="CHEBI:29242"/>
        <dbReference type="ChEBI" id="CHEBI:30616"/>
        <dbReference type="ChEBI" id="CHEBI:43474"/>
        <dbReference type="ChEBI" id="CHEBI:456216"/>
        <dbReference type="EC" id="7.3.2.7"/>
    </reaction>
</comment>
<feature type="domain" description="ArsA HSP20-like" evidence="10">
    <location>
        <begin position="324"/>
        <end position="386"/>
    </location>
</feature>
<dbReference type="InterPro" id="IPR027417">
    <property type="entry name" value="P-loop_NTPase"/>
</dbReference>
<keyword evidence="2" id="KW-0547">Nucleotide-binding</keyword>
<dbReference type="GO" id="GO:0015446">
    <property type="term" value="F:ATPase-coupled arsenite transmembrane transporter activity"/>
    <property type="evidence" value="ECO:0007669"/>
    <property type="project" value="UniProtKB-EC"/>
</dbReference>
<reference evidence="11 12" key="1">
    <citation type="submission" date="2014-06" db="EMBL/GenBank/DDBJ databases">
        <title>Draft genome sequence of Paenibacillus sp. MSt1.</title>
        <authorList>
            <person name="Aw Y.K."/>
            <person name="Ong K.S."/>
            <person name="Gan H.M."/>
            <person name="Lee S.M."/>
        </authorList>
    </citation>
    <scope>NUCLEOTIDE SEQUENCE [LARGE SCALE GENOMIC DNA]</scope>
    <source>
        <strain evidence="11 12">MSt1</strain>
    </source>
</reference>
<dbReference type="NCBIfam" id="TIGR00345">
    <property type="entry name" value="GET3_arsA_TRC40"/>
    <property type="match status" value="1"/>
</dbReference>
<dbReference type="AlphaFoldDB" id="A0A081P406"/>
<evidence type="ECO:0000259" key="9">
    <source>
        <dbReference type="Pfam" id="PF02374"/>
    </source>
</evidence>
<keyword evidence="3" id="KW-0067">ATP-binding</keyword>
<dbReference type="Gene3D" id="3.40.50.300">
    <property type="entry name" value="P-loop containing nucleotide triphosphate hydrolases"/>
    <property type="match status" value="1"/>
</dbReference>
<dbReference type="FunFam" id="3.40.50.300:FF:001801">
    <property type="entry name" value="Putative arsenical pump-driving ATPase"/>
    <property type="match status" value="1"/>
</dbReference>
<dbReference type="Pfam" id="PF17886">
    <property type="entry name" value="ArsA_HSP20"/>
    <property type="match status" value="1"/>
</dbReference>
<keyword evidence="4" id="KW-0059">Arsenical resistance</keyword>
<sequence>MRIILYTGKGGVGKTSVAAATGVTLAAQGLRTLVMSTDAAHSLSDSFDQPLGSGPVPVADCLWGQEVDSLRETERHWGAVQGWLAGLMNWADLSDVTTEEMLVFPGMEELFSLLEIKRHAASGDYDVIVVDCAPTGETLRLLSYPNVLGWWMDKIFPYERRLIKLVRPVAKIVTGGLELPDDNVMNSIESLARELELLQSLILDSETTSIRMVLNPEKMVISEARRAFTYLNLFGFNTDAVVVNRVLPEEAGTGYWAGWRAAHDKYEEEIRDCFSPLPIFRIPLMKSEVHGLPLLAQMGEAAFGSRDVSEVLHSGKVQDIRKEDDAYFLDLTLPFVDKSDLSLSQKGDELTVQAGPYKRKVVLPRILLGRPIAGARFTEQKLSIRFGEKELPEEPKKEENDESR</sequence>
<evidence type="ECO:0000313" key="12">
    <source>
        <dbReference type="Proteomes" id="UP000028123"/>
    </source>
</evidence>
<evidence type="ECO:0000259" key="10">
    <source>
        <dbReference type="Pfam" id="PF17886"/>
    </source>
</evidence>
<evidence type="ECO:0000256" key="6">
    <source>
        <dbReference type="ARBA" id="ARBA00052296"/>
    </source>
</evidence>
<dbReference type="InterPro" id="IPR025723">
    <property type="entry name" value="ArsA/GET3_ATPase-like"/>
</dbReference>
<comment type="function">
    <text evidence="7">Anion-transporting ATPase. Catalyzes the extrusion of arsenite.</text>
</comment>
<evidence type="ECO:0000256" key="3">
    <source>
        <dbReference type="ARBA" id="ARBA00022840"/>
    </source>
</evidence>
<evidence type="ECO:0000313" key="11">
    <source>
        <dbReference type="EMBL" id="KEQ25429.1"/>
    </source>
</evidence>
<evidence type="ECO:0000256" key="8">
    <source>
        <dbReference type="ARBA" id="ARBA00066752"/>
    </source>
</evidence>
<dbReference type="PANTHER" id="PTHR10803:SF3">
    <property type="entry name" value="ATPASE GET3"/>
    <property type="match status" value="1"/>
</dbReference>
<evidence type="ECO:0000256" key="5">
    <source>
        <dbReference type="ARBA" id="ARBA00022967"/>
    </source>
</evidence>
<protein>
    <recommendedName>
        <fullName evidence="8">arsenite-transporting ATPase</fullName>
        <ecNumber evidence="8">7.3.2.7</ecNumber>
    </recommendedName>
</protein>